<evidence type="ECO:0000256" key="1">
    <source>
        <dbReference type="ARBA" id="ARBA00009438"/>
    </source>
</evidence>
<dbReference type="SUPFAM" id="SSF53850">
    <property type="entry name" value="Periplasmic binding protein-like II"/>
    <property type="match status" value="1"/>
</dbReference>
<dbReference type="PANTHER" id="PTHR30632:SF16">
    <property type="entry name" value="MOLYBDATE_TUNGSTATE-BINDING PROTEIN WTPA"/>
    <property type="match status" value="1"/>
</dbReference>
<evidence type="ECO:0000313" key="3">
    <source>
        <dbReference type="Proteomes" id="UP001595945"/>
    </source>
</evidence>
<keyword evidence="3" id="KW-1185">Reference proteome</keyword>
<dbReference type="CDD" id="cd13540">
    <property type="entry name" value="PBP2_ModA_WtpA"/>
    <property type="match status" value="1"/>
</dbReference>
<dbReference type="GeneID" id="73046742"/>
<gene>
    <name evidence="2" type="ORF">ACFO9K_18070</name>
</gene>
<comment type="caution">
    <text evidence="2">The sequence shown here is derived from an EMBL/GenBank/DDBJ whole genome shotgun (WGS) entry which is preliminary data.</text>
</comment>
<evidence type="ECO:0000313" key="2">
    <source>
        <dbReference type="EMBL" id="MFC4826163.1"/>
    </source>
</evidence>
<sequence>MRRRTLLLSGGALAGGALGVRVTGTTDSAPARALVAGSLQTVADEVAGATVEAHGSLAAVELVRSGARDPDAVALADPSLVSDLAGWHATFATNALTVVYDPDSRHADAIRDDWRSALAREDVSVGRTDPARDPLGYRTLLALDLAGREGAPADAIRENADVFPETQLLRTLEAGGLDAAFTYRNMAVAHDLPRVDLPAEFDLSDPELADRYRSAAVSVDGETIRGEPIRYGAAHLTDRGEAFYRNLVRNAERLREFGFTVPDRYPVEHGRDNR</sequence>
<dbReference type="InterPro" id="IPR050682">
    <property type="entry name" value="ModA/WtpA"/>
</dbReference>
<dbReference type="PANTHER" id="PTHR30632">
    <property type="entry name" value="MOLYBDATE-BINDING PERIPLASMIC PROTEIN"/>
    <property type="match status" value="1"/>
</dbReference>
<accession>A0ABD5Q675</accession>
<reference evidence="2 3" key="1">
    <citation type="journal article" date="2019" name="Int. J. Syst. Evol. Microbiol.">
        <title>The Global Catalogue of Microorganisms (GCM) 10K type strain sequencing project: providing services to taxonomists for standard genome sequencing and annotation.</title>
        <authorList>
            <consortium name="The Broad Institute Genomics Platform"/>
            <consortium name="The Broad Institute Genome Sequencing Center for Infectious Disease"/>
            <person name="Wu L."/>
            <person name="Ma J."/>
        </authorList>
    </citation>
    <scope>NUCLEOTIDE SEQUENCE [LARGE SCALE GENOMIC DNA]</scope>
    <source>
        <strain evidence="2 3">XZYJ18</strain>
    </source>
</reference>
<dbReference type="RefSeq" id="WP_254268215.1">
    <property type="nucleotide sequence ID" value="NZ_CP100400.1"/>
</dbReference>
<dbReference type="Gene3D" id="3.40.190.10">
    <property type="entry name" value="Periplasmic binding protein-like II"/>
    <property type="match status" value="2"/>
</dbReference>
<dbReference type="EMBL" id="JBHSHT010000002">
    <property type="protein sequence ID" value="MFC4826163.1"/>
    <property type="molecule type" value="Genomic_DNA"/>
</dbReference>
<dbReference type="Proteomes" id="UP001595945">
    <property type="component" value="Unassembled WGS sequence"/>
</dbReference>
<proteinExistence type="inferred from homology"/>
<protein>
    <submittedName>
        <fullName evidence="2">Extracellular solute-binding protein</fullName>
    </submittedName>
</protein>
<dbReference type="Pfam" id="PF13531">
    <property type="entry name" value="SBP_bac_11"/>
    <property type="match status" value="1"/>
</dbReference>
<dbReference type="AlphaFoldDB" id="A0ABD5Q675"/>
<organism evidence="2 3">
    <name type="scientific">Halorussus aquaticus</name>
    <dbReference type="NCBI Taxonomy" id="2953748"/>
    <lineage>
        <taxon>Archaea</taxon>
        <taxon>Methanobacteriati</taxon>
        <taxon>Methanobacteriota</taxon>
        <taxon>Stenosarchaea group</taxon>
        <taxon>Halobacteria</taxon>
        <taxon>Halobacteriales</taxon>
        <taxon>Haladaptataceae</taxon>
        <taxon>Halorussus</taxon>
    </lineage>
</organism>
<name>A0ABD5Q675_9EURY</name>
<comment type="similarity">
    <text evidence="1">Belongs to the bacterial solute-binding protein 1 family. WtpA subfamily.</text>
</comment>